<evidence type="ECO:0000256" key="16">
    <source>
        <dbReference type="ARBA" id="ARBA00023180"/>
    </source>
</evidence>
<feature type="transmembrane region" description="Helical" evidence="23">
    <location>
        <begin position="88"/>
        <end position="108"/>
    </location>
</feature>
<evidence type="ECO:0000256" key="20">
    <source>
        <dbReference type="ARBA" id="ARBA00077787"/>
    </source>
</evidence>
<dbReference type="InterPro" id="IPR001007">
    <property type="entry name" value="VWF_dom"/>
</dbReference>
<dbReference type="Gene3D" id="2.10.70.10">
    <property type="entry name" value="Complement Module, domain 1"/>
    <property type="match status" value="1"/>
</dbReference>
<evidence type="ECO:0000256" key="4">
    <source>
        <dbReference type="ARBA" id="ARBA00004613"/>
    </source>
</evidence>
<dbReference type="InterPro" id="IPR043973">
    <property type="entry name" value="TSP1_CCN"/>
</dbReference>
<dbReference type="PROSITE" id="PS50184">
    <property type="entry name" value="VWFC_2"/>
    <property type="match status" value="1"/>
</dbReference>
<dbReference type="Pfam" id="PF19035">
    <property type="entry name" value="TSP1_CCN"/>
    <property type="match status" value="1"/>
</dbReference>
<feature type="domain" description="IGFBP N-terminal" evidence="27">
    <location>
        <begin position="141"/>
        <end position="215"/>
    </location>
</feature>
<evidence type="ECO:0000256" key="21">
    <source>
        <dbReference type="PROSITE-ProRule" id="PRU00039"/>
    </source>
</evidence>
<keyword evidence="29" id="KW-1185">Reference proteome</keyword>
<dbReference type="InterPro" id="IPR009030">
    <property type="entry name" value="Growth_fac_rcpt_cys_sf"/>
</dbReference>
<evidence type="ECO:0000256" key="12">
    <source>
        <dbReference type="ARBA" id="ARBA00022989"/>
    </source>
</evidence>
<evidence type="ECO:0000256" key="18">
    <source>
        <dbReference type="ARBA" id="ARBA00042352"/>
    </source>
</evidence>
<evidence type="ECO:0000256" key="9">
    <source>
        <dbReference type="ARBA" id="ARBA00022729"/>
    </source>
</evidence>
<keyword evidence="14 22" id="KW-0472">Membrane</keyword>
<evidence type="ECO:0000256" key="23">
    <source>
        <dbReference type="SAM" id="Phobius"/>
    </source>
</evidence>
<dbReference type="Gene3D" id="2.20.100.10">
    <property type="entry name" value="Thrombospondin type-1 (TSP1) repeat"/>
    <property type="match status" value="1"/>
</dbReference>
<dbReference type="GO" id="GO:0005921">
    <property type="term" value="C:gap junction"/>
    <property type="evidence" value="ECO:0007669"/>
    <property type="project" value="UniProtKB-SubCell"/>
</dbReference>
<comment type="subunit">
    <text evidence="19">Interacts with FBLN1. Interacts (via CTCK domain) with NOTCH1 (via the EGF-like repeat region). Interacts with GJA1/CX43. Interacts with ITGA5:ITGB1, ITGAV:ITGB3 and ITGAV:ITGB5. Interacts with ZDHHC22; the interaction may lead to CCN3 palmitoylation.</text>
</comment>
<sequence length="456" mass="49828">MSFPAPRVTLPAGPDILRTYSGAFVCLEIVFGGLVWILVASSNVPLPLLQGWVMFVSVTAFVCSLLFLGVFLSGVVTQINANWNFLDFAYHFTVFVFYFGAFLLEAATTSLHDLRCNRTMTVQLLLSDNQYNINVAATVAAAERCPSSCPAACPPEPPTCAPGVRAVLDDCSCCLVCARQRGETCSVLLPCEESRGLFCDRRADPSAQTGICMAVEGDNCVFDGVIYQSGETFQPSCKYQCACQDGQVGCVPRCEEDLLLPQPDCPAPRKVKVPGECCEKWICDTKETGTLGGLQTLPAYRPEATLGVAVSDSSVNCIEQTTEWSACSKSCGMGFSTRVTNRNPHCEMVKQTRLCMVRPCDQEHRQPTDKKGKKCLRSIKSLKAIHLQFENCTSLHTYKPRFCGICSDGRCCTPHNTKTIQVEFQCSPGQILKKPVMVIGTCTCHNNCPHSNSSFL</sequence>
<dbReference type="PRINTS" id="PR01884">
    <property type="entry name" value="MALPROTEIN"/>
</dbReference>
<dbReference type="PANTHER" id="PTHR11348:SF8">
    <property type="entry name" value="CCN FAMILY MEMBER 3"/>
    <property type="match status" value="1"/>
</dbReference>
<dbReference type="InterPro" id="IPR050941">
    <property type="entry name" value="CCN"/>
</dbReference>
<dbReference type="PROSITE" id="PS01225">
    <property type="entry name" value="CTCK_2"/>
    <property type="match status" value="1"/>
</dbReference>
<keyword evidence="8 22" id="KW-0812">Transmembrane</keyword>
<evidence type="ECO:0000259" key="24">
    <source>
        <dbReference type="PROSITE" id="PS01225"/>
    </source>
</evidence>
<dbReference type="GO" id="GO:0008083">
    <property type="term" value="F:growth factor activity"/>
    <property type="evidence" value="ECO:0007669"/>
    <property type="project" value="UniProtKB-KW"/>
</dbReference>
<evidence type="ECO:0000259" key="26">
    <source>
        <dbReference type="PROSITE" id="PS51225"/>
    </source>
</evidence>
<dbReference type="SUPFAM" id="SSF82895">
    <property type="entry name" value="TSP-1 type 1 repeat"/>
    <property type="match status" value="1"/>
</dbReference>
<comment type="subcellular location">
    <subcellularLocation>
        <location evidence="3">Cell junction</location>
        <location evidence="3">Gap junction</location>
    </subcellularLocation>
    <subcellularLocation>
        <location evidence="2">Cytoplasm</location>
    </subcellularLocation>
    <subcellularLocation>
        <location evidence="1">Membrane</location>
        <topology evidence="1">Multi-pass membrane protein</topology>
    </subcellularLocation>
    <subcellularLocation>
        <location evidence="4">Secreted</location>
    </subcellularLocation>
</comment>
<comment type="caution">
    <text evidence="21">Lacks conserved residue(s) required for the propagation of feature annotation.</text>
</comment>
<dbReference type="GO" id="GO:0007155">
    <property type="term" value="P:cell adhesion"/>
    <property type="evidence" value="ECO:0007669"/>
    <property type="project" value="TreeGrafter"/>
</dbReference>
<evidence type="ECO:0000256" key="6">
    <source>
        <dbReference type="ARBA" id="ARBA00022490"/>
    </source>
</evidence>
<dbReference type="GO" id="GO:0005178">
    <property type="term" value="F:integrin binding"/>
    <property type="evidence" value="ECO:0007669"/>
    <property type="project" value="TreeGrafter"/>
</dbReference>
<dbReference type="SMART" id="SM00209">
    <property type="entry name" value="TSP1"/>
    <property type="match status" value="1"/>
</dbReference>
<name>A0AAD4U5L9_OVIAM</name>
<dbReference type="FunFam" id="2.10.70.10:FF:000015">
    <property type="entry name" value="CYR61 isoform 1"/>
    <property type="match status" value="1"/>
</dbReference>
<keyword evidence="16" id="KW-0325">Glycoprotein</keyword>
<dbReference type="PANTHER" id="PTHR11348">
    <property type="entry name" value="CONNECTIVE TISSUE GROWTH FACTOR-RELATED"/>
    <property type="match status" value="1"/>
</dbReference>
<dbReference type="PROSITE" id="PS51225">
    <property type="entry name" value="MARVEL"/>
    <property type="match status" value="1"/>
</dbReference>
<dbReference type="GO" id="GO:0008201">
    <property type="term" value="F:heparin binding"/>
    <property type="evidence" value="ECO:0007669"/>
    <property type="project" value="TreeGrafter"/>
</dbReference>
<evidence type="ECO:0000256" key="22">
    <source>
        <dbReference type="PROSITE-ProRule" id="PRU00581"/>
    </source>
</evidence>
<dbReference type="InterPro" id="IPR000867">
    <property type="entry name" value="IGFBP-like"/>
</dbReference>
<dbReference type="GO" id="GO:0045597">
    <property type="term" value="P:positive regulation of cell differentiation"/>
    <property type="evidence" value="ECO:0007669"/>
    <property type="project" value="TreeGrafter"/>
</dbReference>
<dbReference type="Pfam" id="PF01284">
    <property type="entry name" value="MARVEL"/>
    <property type="match status" value="1"/>
</dbReference>
<evidence type="ECO:0000256" key="1">
    <source>
        <dbReference type="ARBA" id="ARBA00004141"/>
    </source>
</evidence>
<dbReference type="GO" id="GO:0002062">
    <property type="term" value="P:chondrocyte differentiation"/>
    <property type="evidence" value="ECO:0007669"/>
    <property type="project" value="TreeGrafter"/>
</dbReference>
<comment type="similarity">
    <text evidence="5">Belongs to the CCN family.</text>
</comment>
<dbReference type="Pfam" id="PF00007">
    <property type="entry name" value="Cys_knot"/>
    <property type="match status" value="1"/>
</dbReference>
<dbReference type="Pfam" id="PF00219">
    <property type="entry name" value="IGFBP"/>
    <property type="match status" value="1"/>
</dbReference>
<evidence type="ECO:0000259" key="27">
    <source>
        <dbReference type="PROSITE" id="PS51323"/>
    </source>
</evidence>
<keyword evidence="11" id="KW-0965">Cell junction</keyword>
<keyword evidence="12 23" id="KW-1133">Transmembrane helix</keyword>
<feature type="transmembrane region" description="Helical" evidence="23">
    <location>
        <begin position="20"/>
        <end position="40"/>
    </location>
</feature>
<dbReference type="InterPro" id="IPR013295">
    <property type="entry name" value="MAL"/>
</dbReference>
<evidence type="ECO:0000256" key="13">
    <source>
        <dbReference type="ARBA" id="ARBA00023030"/>
    </source>
</evidence>
<dbReference type="EMBL" id="JAKZEL010000010">
    <property type="protein sequence ID" value="KAI4539676.1"/>
    <property type="molecule type" value="Genomic_DNA"/>
</dbReference>
<evidence type="ECO:0000256" key="7">
    <source>
        <dbReference type="ARBA" id="ARBA00022525"/>
    </source>
</evidence>
<evidence type="ECO:0000256" key="19">
    <source>
        <dbReference type="ARBA" id="ARBA00066107"/>
    </source>
</evidence>
<dbReference type="GO" id="GO:0005615">
    <property type="term" value="C:extracellular space"/>
    <property type="evidence" value="ECO:0007669"/>
    <property type="project" value="TreeGrafter"/>
</dbReference>
<keyword evidence="15" id="KW-1015">Disulfide bond</keyword>
<evidence type="ECO:0000256" key="3">
    <source>
        <dbReference type="ARBA" id="ARBA00004610"/>
    </source>
</evidence>
<evidence type="ECO:0000256" key="8">
    <source>
        <dbReference type="ARBA" id="ARBA00022692"/>
    </source>
</evidence>
<feature type="domain" description="MARVEL" evidence="26">
    <location>
        <begin position="16"/>
        <end position="145"/>
    </location>
</feature>
<keyword evidence="13" id="KW-0339">Growth factor</keyword>
<dbReference type="Proteomes" id="UP001214576">
    <property type="component" value="Unassembled WGS sequence"/>
</dbReference>
<feature type="transmembrane region" description="Helical" evidence="23">
    <location>
        <begin position="52"/>
        <end position="76"/>
    </location>
</feature>
<dbReference type="FunFam" id="2.20.100.10:FF:000046">
    <property type="entry name" value="Cellular communication network factor 4"/>
    <property type="match status" value="1"/>
</dbReference>
<dbReference type="Pfam" id="PF00093">
    <property type="entry name" value="VWC"/>
    <property type="match status" value="1"/>
</dbReference>
<dbReference type="GO" id="GO:0005737">
    <property type="term" value="C:cytoplasm"/>
    <property type="evidence" value="ECO:0007669"/>
    <property type="project" value="UniProtKB-SubCell"/>
</dbReference>
<protein>
    <recommendedName>
        <fullName evidence="17">CCN family member 3</fullName>
    </recommendedName>
    <alternativeName>
        <fullName evidence="18">Cellular communication network factor 3</fullName>
    </alternativeName>
    <alternativeName>
        <fullName evidence="20">Protein NOV homolog</fullName>
    </alternativeName>
</protein>
<gene>
    <name evidence="28" type="ORF">MG293_010071</name>
</gene>
<dbReference type="PROSITE" id="PS01185">
    <property type="entry name" value="CTCK_1"/>
    <property type="match status" value="1"/>
</dbReference>
<feature type="domain" description="CTCK" evidence="24">
    <location>
        <begin position="375"/>
        <end position="449"/>
    </location>
</feature>
<dbReference type="SMART" id="SM00041">
    <property type="entry name" value="CT"/>
    <property type="match status" value="1"/>
</dbReference>
<evidence type="ECO:0000259" key="25">
    <source>
        <dbReference type="PROSITE" id="PS50184"/>
    </source>
</evidence>
<organism evidence="28 29">
    <name type="scientific">Ovis ammon polii</name>
    <dbReference type="NCBI Taxonomy" id="230172"/>
    <lineage>
        <taxon>Eukaryota</taxon>
        <taxon>Metazoa</taxon>
        <taxon>Chordata</taxon>
        <taxon>Craniata</taxon>
        <taxon>Vertebrata</taxon>
        <taxon>Euteleostomi</taxon>
        <taxon>Mammalia</taxon>
        <taxon>Eutheria</taxon>
        <taxon>Laurasiatheria</taxon>
        <taxon>Artiodactyla</taxon>
        <taxon>Ruminantia</taxon>
        <taxon>Pecora</taxon>
        <taxon>Bovidae</taxon>
        <taxon>Caprinae</taxon>
        <taxon>Ovis</taxon>
    </lineage>
</organism>
<reference evidence="28" key="1">
    <citation type="submission" date="2022-03" db="EMBL/GenBank/DDBJ databases">
        <title>Genomic analyses of argali, domestic sheep and their hybrids provide insights into chromosomal evolution, heterosis and genetic basis of agronomic traits.</title>
        <authorList>
            <person name="Li M."/>
        </authorList>
    </citation>
    <scope>NUCLEOTIDE SEQUENCE</scope>
    <source>
        <strain evidence="28">CAU-MHL-2022a</strain>
        <tissue evidence="28">Skin</tissue>
    </source>
</reference>
<feature type="domain" description="VWFC" evidence="25">
    <location>
        <begin position="218"/>
        <end position="284"/>
    </location>
</feature>
<dbReference type="PROSITE" id="PS01208">
    <property type="entry name" value="VWFC_1"/>
    <property type="match status" value="1"/>
</dbReference>
<evidence type="ECO:0000313" key="29">
    <source>
        <dbReference type="Proteomes" id="UP001214576"/>
    </source>
</evidence>
<evidence type="ECO:0000256" key="5">
    <source>
        <dbReference type="ARBA" id="ARBA00008125"/>
    </source>
</evidence>
<accession>A0AAD4U5L9</accession>
<dbReference type="AlphaFoldDB" id="A0AAD4U5L9"/>
<dbReference type="InterPro" id="IPR008253">
    <property type="entry name" value="Marvel"/>
</dbReference>
<keyword evidence="6" id="KW-0963">Cytoplasm</keyword>
<dbReference type="SUPFAM" id="SSF57603">
    <property type="entry name" value="FnI-like domain"/>
    <property type="match status" value="1"/>
</dbReference>
<dbReference type="InterPro" id="IPR000884">
    <property type="entry name" value="TSP1_rpt"/>
</dbReference>
<dbReference type="InterPro" id="IPR036383">
    <property type="entry name" value="TSP1_rpt_sf"/>
</dbReference>
<proteinExistence type="inferred from homology"/>
<dbReference type="PROSITE" id="PS50092">
    <property type="entry name" value="TSP1"/>
    <property type="match status" value="1"/>
</dbReference>
<dbReference type="SMART" id="SM00214">
    <property type="entry name" value="VWC"/>
    <property type="match status" value="1"/>
</dbReference>
<evidence type="ECO:0000256" key="14">
    <source>
        <dbReference type="ARBA" id="ARBA00023136"/>
    </source>
</evidence>
<dbReference type="InterPro" id="IPR006208">
    <property type="entry name" value="Glyco_hormone_CN"/>
</dbReference>
<comment type="caution">
    <text evidence="28">The sequence shown here is derived from an EMBL/GenBank/DDBJ whole genome shotgun (WGS) entry which is preliminary data.</text>
</comment>
<evidence type="ECO:0000313" key="28">
    <source>
        <dbReference type="EMBL" id="KAI4539676.1"/>
    </source>
</evidence>
<evidence type="ECO:0000256" key="10">
    <source>
        <dbReference type="ARBA" id="ARBA00022868"/>
    </source>
</evidence>
<dbReference type="GO" id="GO:0031012">
    <property type="term" value="C:extracellular matrix"/>
    <property type="evidence" value="ECO:0007669"/>
    <property type="project" value="TreeGrafter"/>
</dbReference>
<dbReference type="SMART" id="SM00121">
    <property type="entry name" value="IB"/>
    <property type="match status" value="1"/>
</dbReference>
<keyword evidence="9" id="KW-0732">Signal</keyword>
<evidence type="ECO:0000256" key="17">
    <source>
        <dbReference type="ARBA" id="ARBA00039944"/>
    </source>
</evidence>
<dbReference type="PROSITE" id="PS51323">
    <property type="entry name" value="IGFBP_N_2"/>
    <property type="match status" value="1"/>
</dbReference>
<evidence type="ECO:0000256" key="11">
    <source>
        <dbReference type="ARBA" id="ARBA00022949"/>
    </source>
</evidence>
<evidence type="ECO:0000256" key="2">
    <source>
        <dbReference type="ARBA" id="ARBA00004496"/>
    </source>
</evidence>
<dbReference type="SUPFAM" id="SSF57184">
    <property type="entry name" value="Growth factor receptor domain"/>
    <property type="match status" value="1"/>
</dbReference>
<evidence type="ECO:0000256" key="15">
    <source>
        <dbReference type="ARBA" id="ARBA00023157"/>
    </source>
</evidence>
<dbReference type="InterPro" id="IPR006207">
    <property type="entry name" value="Cys_knot_C"/>
</dbReference>
<keyword evidence="10" id="KW-0303">Gap junction</keyword>
<dbReference type="GO" id="GO:0051240">
    <property type="term" value="P:positive regulation of multicellular organismal process"/>
    <property type="evidence" value="ECO:0007669"/>
    <property type="project" value="UniProtKB-ARBA"/>
</dbReference>
<dbReference type="GO" id="GO:0016020">
    <property type="term" value="C:membrane"/>
    <property type="evidence" value="ECO:0007669"/>
    <property type="project" value="UniProtKB-SubCell"/>
</dbReference>
<keyword evidence="7" id="KW-0964">Secreted</keyword>